<name>A0A8T0J0X7_CERPU</name>
<evidence type="ECO:0000256" key="1">
    <source>
        <dbReference type="SAM" id="SignalP"/>
    </source>
</evidence>
<keyword evidence="1" id="KW-0732">Signal</keyword>
<feature type="signal peptide" evidence="1">
    <location>
        <begin position="1"/>
        <end position="23"/>
    </location>
</feature>
<reference evidence="2" key="1">
    <citation type="submission" date="2020-06" db="EMBL/GenBank/DDBJ databases">
        <title>WGS assembly of Ceratodon purpureus strain R40.</title>
        <authorList>
            <person name="Carey S.B."/>
            <person name="Jenkins J."/>
            <person name="Shu S."/>
            <person name="Lovell J.T."/>
            <person name="Sreedasyam A."/>
            <person name="Maumus F."/>
            <person name="Tiley G.P."/>
            <person name="Fernandez-Pozo N."/>
            <person name="Barry K."/>
            <person name="Chen C."/>
            <person name="Wang M."/>
            <person name="Lipzen A."/>
            <person name="Daum C."/>
            <person name="Saski C.A."/>
            <person name="Payton A.C."/>
            <person name="Mcbreen J.C."/>
            <person name="Conrad R.E."/>
            <person name="Kollar L.M."/>
            <person name="Olsson S."/>
            <person name="Huttunen S."/>
            <person name="Landis J.B."/>
            <person name="Wickett N.J."/>
            <person name="Johnson M.G."/>
            <person name="Rensing S.A."/>
            <person name="Grimwood J."/>
            <person name="Schmutz J."/>
            <person name="Mcdaniel S.F."/>
        </authorList>
    </citation>
    <scope>NUCLEOTIDE SEQUENCE</scope>
    <source>
        <strain evidence="2">R40</strain>
    </source>
</reference>
<dbReference type="EMBL" id="CM026421">
    <property type="protein sequence ID" value="KAG0589177.1"/>
    <property type="molecule type" value="Genomic_DNA"/>
</dbReference>
<evidence type="ECO:0008006" key="4">
    <source>
        <dbReference type="Google" id="ProtNLM"/>
    </source>
</evidence>
<evidence type="ECO:0000313" key="2">
    <source>
        <dbReference type="EMBL" id="KAG0589177.1"/>
    </source>
</evidence>
<sequence length="99" mass="10904">MSSSSVMMCCELALLHLAGLASQVFFANCRPRVCIFTSNEIFKSTQSLSIVRQQIIQLGEFPTLDISAYVLYYPSMRSCSLVKFSTFAGGSSLSPFVDK</sequence>
<organism evidence="2 3">
    <name type="scientific">Ceratodon purpureus</name>
    <name type="common">Fire moss</name>
    <name type="synonym">Dicranum purpureum</name>
    <dbReference type="NCBI Taxonomy" id="3225"/>
    <lineage>
        <taxon>Eukaryota</taxon>
        <taxon>Viridiplantae</taxon>
        <taxon>Streptophyta</taxon>
        <taxon>Embryophyta</taxon>
        <taxon>Bryophyta</taxon>
        <taxon>Bryophytina</taxon>
        <taxon>Bryopsida</taxon>
        <taxon>Dicranidae</taxon>
        <taxon>Pseudoditrichales</taxon>
        <taxon>Ditrichaceae</taxon>
        <taxon>Ceratodon</taxon>
    </lineage>
</organism>
<protein>
    <recommendedName>
        <fullName evidence="4">Secreted protein</fullName>
    </recommendedName>
</protein>
<gene>
    <name evidence="2" type="ORF">KC19_1G001400</name>
</gene>
<dbReference type="Proteomes" id="UP000822688">
    <property type="component" value="Chromosome 1"/>
</dbReference>
<dbReference type="AlphaFoldDB" id="A0A8T0J0X7"/>
<evidence type="ECO:0000313" key="3">
    <source>
        <dbReference type="Proteomes" id="UP000822688"/>
    </source>
</evidence>
<feature type="chain" id="PRO_5035742062" description="Secreted protein" evidence="1">
    <location>
        <begin position="24"/>
        <end position="99"/>
    </location>
</feature>
<comment type="caution">
    <text evidence="2">The sequence shown here is derived from an EMBL/GenBank/DDBJ whole genome shotgun (WGS) entry which is preliminary data.</text>
</comment>
<accession>A0A8T0J0X7</accession>
<proteinExistence type="predicted"/>
<keyword evidence="3" id="KW-1185">Reference proteome</keyword>